<keyword evidence="2" id="KW-0472">Membrane</keyword>
<reference evidence="3 4" key="1">
    <citation type="submission" date="2024-04" db="EMBL/GenBank/DDBJ databases">
        <authorList>
            <person name="Fracassetti M."/>
        </authorList>
    </citation>
    <scope>NUCLEOTIDE SEQUENCE [LARGE SCALE GENOMIC DNA]</scope>
</reference>
<organism evidence="3 4">
    <name type="scientific">Linum trigynum</name>
    <dbReference type="NCBI Taxonomy" id="586398"/>
    <lineage>
        <taxon>Eukaryota</taxon>
        <taxon>Viridiplantae</taxon>
        <taxon>Streptophyta</taxon>
        <taxon>Embryophyta</taxon>
        <taxon>Tracheophyta</taxon>
        <taxon>Spermatophyta</taxon>
        <taxon>Magnoliopsida</taxon>
        <taxon>eudicotyledons</taxon>
        <taxon>Gunneridae</taxon>
        <taxon>Pentapetalae</taxon>
        <taxon>rosids</taxon>
        <taxon>fabids</taxon>
        <taxon>Malpighiales</taxon>
        <taxon>Linaceae</taxon>
        <taxon>Linum</taxon>
    </lineage>
</organism>
<keyword evidence="2" id="KW-1133">Transmembrane helix</keyword>
<dbReference type="Proteomes" id="UP001497516">
    <property type="component" value="Chromosome 7"/>
</dbReference>
<evidence type="ECO:0000313" key="3">
    <source>
        <dbReference type="EMBL" id="CAL1404196.1"/>
    </source>
</evidence>
<feature type="compositionally biased region" description="Polar residues" evidence="1">
    <location>
        <begin position="41"/>
        <end position="50"/>
    </location>
</feature>
<dbReference type="PANTHER" id="PTHR36619">
    <property type="entry name" value="OS04G0208900 PROTEIN"/>
    <property type="match status" value="1"/>
</dbReference>
<dbReference type="EMBL" id="OZ034820">
    <property type="protein sequence ID" value="CAL1404196.1"/>
    <property type="molecule type" value="Genomic_DNA"/>
</dbReference>
<feature type="region of interest" description="Disordered" evidence="1">
    <location>
        <begin position="38"/>
        <end position="60"/>
    </location>
</feature>
<keyword evidence="4" id="KW-1185">Reference proteome</keyword>
<gene>
    <name evidence="3" type="ORF">LTRI10_LOCUS44073</name>
</gene>
<dbReference type="PANTHER" id="PTHR36619:SF2">
    <property type="entry name" value="OS04G0208900 PROTEIN"/>
    <property type="match status" value="1"/>
</dbReference>
<keyword evidence="2" id="KW-0812">Transmembrane</keyword>
<evidence type="ECO:0000256" key="1">
    <source>
        <dbReference type="SAM" id="MobiDB-lite"/>
    </source>
</evidence>
<proteinExistence type="predicted"/>
<evidence type="ECO:0000313" key="4">
    <source>
        <dbReference type="Proteomes" id="UP001497516"/>
    </source>
</evidence>
<name>A0AAV2G0U4_9ROSI</name>
<evidence type="ECO:0000256" key="2">
    <source>
        <dbReference type="SAM" id="Phobius"/>
    </source>
</evidence>
<sequence length="117" mass="12919">MKKCCCSCSRVLRFEATLLVMVIICMAMMGRIEGGRGIRQPPSSVPSTMVNDVPPYHDSSAKEKGYVELKRNHGGREGQVVVFGGKEVKDCMPKGFRHTSAPSRYVNYLPLLGSNCH</sequence>
<feature type="transmembrane region" description="Helical" evidence="2">
    <location>
        <begin position="12"/>
        <end position="32"/>
    </location>
</feature>
<accession>A0AAV2G0U4</accession>
<dbReference type="AlphaFoldDB" id="A0AAV2G0U4"/>
<protein>
    <submittedName>
        <fullName evidence="3">Uncharacterized protein</fullName>
    </submittedName>
</protein>